<evidence type="ECO:0000313" key="2">
    <source>
        <dbReference type="Proteomes" id="UP000799754"/>
    </source>
</evidence>
<name>A0ACB6RIY1_9PLEO</name>
<accession>A0ACB6RIY1</accession>
<dbReference type="Proteomes" id="UP000799754">
    <property type="component" value="Unassembled WGS sequence"/>
</dbReference>
<proteinExistence type="predicted"/>
<reference evidence="1" key="1">
    <citation type="journal article" date="2020" name="Stud. Mycol.">
        <title>101 Dothideomycetes genomes: a test case for predicting lifestyles and emergence of pathogens.</title>
        <authorList>
            <person name="Haridas S."/>
            <person name="Albert R."/>
            <person name="Binder M."/>
            <person name="Bloem J."/>
            <person name="Labutti K."/>
            <person name="Salamov A."/>
            <person name="Andreopoulos B."/>
            <person name="Baker S."/>
            <person name="Barry K."/>
            <person name="Bills G."/>
            <person name="Bluhm B."/>
            <person name="Cannon C."/>
            <person name="Castanera R."/>
            <person name="Culley D."/>
            <person name="Daum C."/>
            <person name="Ezra D."/>
            <person name="Gonzalez J."/>
            <person name="Henrissat B."/>
            <person name="Kuo A."/>
            <person name="Liang C."/>
            <person name="Lipzen A."/>
            <person name="Lutzoni F."/>
            <person name="Magnuson J."/>
            <person name="Mondo S."/>
            <person name="Nolan M."/>
            <person name="Ohm R."/>
            <person name="Pangilinan J."/>
            <person name="Park H.-J."/>
            <person name="Ramirez L."/>
            <person name="Alfaro M."/>
            <person name="Sun H."/>
            <person name="Tritt A."/>
            <person name="Yoshinaga Y."/>
            <person name="Zwiers L.-H."/>
            <person name="Turgeon B."/>
            <person name="Goodwin S."/>
            <person name="Spatafora J."/>
            <person name="Crous P."/>
            <person name="Grigoriev I."/>
        </authorList>
    </citation>
    <scope>NUCLEOTIDE SEQUENCE</scope>
    <source>
        <strain evidence="1">CBS 525.71</strain>
    </source>
</reference>
<evidence type="ECO:0000313" key="1">
    <source>
        <dbReference type="EMBL" id="KAF2621647.1"/>
    </source>
</evidence>
<gene>
    <name evidence="1" type="ORF">BU25DRAFT_426252</name>
</gene>
<dbReference type="EMBL" id="MU006752">
    <property type="protein sequence ID" value="KAF2621647.1"/>
    <property type="molecule type" value="Genomic_DNA"/>
</dbReference>
<protein>
    <submittedName>
        <fullName evidence="1">Uncharacterized protein</fullName>
    </submittedName>
</protein>
<keyword evidence="2" id="KW-1185">Reference proteome</keyword>
<sequence length="324" mass="34649">MFDVVRSGACIVDVEMLEGPLATTDTKPPGSSSPGSGSNLEGVAAAVARGKSSAPSSAESVCRSAIGKLLRSKPRLVFPVFPVLPVFPRGRHDDSYARSSVQAAIDAPRSSTHNTRGVTCRCPNQTPASACQHMPHGEMQIPQTLFGQSEICFGPFAKNLGRTTFATAQRWHRPTHLSGNRWFAPCRAPAGTRYTVADSVGHIRLAFTAAQSPKRRPNLATGASQISGRLVPPGILSHRKTMAICRSNDQGLDEIWAGEDFQSRSRTVMFRSESSRAATSQPSTTKGSFALANEGVGTPLEPRMEPSAGSSARTPVFMELGWQM</sequence>
<organism evidence="1 2">
    <name type="scientific">Macroventuria anomochaeta</name>
    <dbReference type="NCBI Taxonomy" id="301207"/>
    <lineage>
        <taxon>Eukaryota</taxon>
        <taxon>Fungi</taxon>
        <taxon>Dikarya</taxon>
        <taxon>Ascomycota</taxon>
        <taxon>Pezizomycotina</taxon>
        <taxon>Dothideomycetes</taxon>
        <taxon>Pleosporomycetidae</taxon>
        <taxon>Pleosporales</taxon>
        <taxon>Pleosporineae</taxon>
        <taxon>Didymellaceae</taxon>
        <taxon>Macroventuria</taxon>
    </lineage>
</organism>
<comment type="caution">
    <text evidence="1">The sequence shown here is derived from an EMBL/GenBank/DDBJ whole genome shotgun (WGS) entry which is preliminary data.</text>
</comment>